<name>A0A9D4ITF5_DREPO</name>
<accession>A0A9D4ITF5</accession>
<dbReference type="PANTHER" id="PTHR10773:SF19">
    <property type="match status" value="1"/>
</dbReference>
<evidence type="ECO:0000313" key="3">
    <source>
        <dbReference type="Proteomes" id="UP000828390"/>
    </source>
</evidence>
<organism evidence="2 3">
    <name type="scientific">Dreissena polymorpha</name>
    <name type="common">Zebra mussel</name>
    <name type="synonym">Mytilus polymorpha</name>
    <dbReference type="NCBI Taxonomy" id="45954"/>
    <lineage>
        <taxon>Eukaryota</taxon>
        <taxon>Metazoa</taxon>
        <taxon>Spiralia</taxon>
        <taxon>Lophotrochozoa</taxon>
        <taxon>Mollusca</taxon>
        <taxon>Bivalvia</taxon>
        <taxon>Autobranchia</taxon>
        <taxon>Heteroconchia</taxon>
        <taxon>Euheterodonta</taxon>
        <taxon>Imparidentia</taxon>
        <taxon>Neoheterodontei</taxon>
        <taxon>Myida</taxon>
        <taxon>Dreissenoidea</taxon>
        <taxon>Dreissenidae</taxon>
        <taxon>Dreissena</taxon>
    </lineage>
</organism>
<sequence length="82" mass="9335">MNPDEQKAIHEKYEKHIQNKEAARAEKEKAKEASQTDQYVCAACFDIQQVMLLPQGNQSCLYYARTLCNYNLSVYSQGTGEA</sequence>
<feature type="coiled-coil region" evidence="1">
    <location>
        <begin position="10"/>
        <end position="37"/>
    </location>
</feature>
<dbReference type="PANTHER" id="PTHR10773">
    <property type="entry name" value="DNA-DIRECTED RNA POLYMERASES I, II, AND III SUBUNIT RPABC2"/>
    <property type="match status" value="1"/>
</dbReference>
<dbReference type="Proteomes" id="UP000828390">
    <property type="component" value="Unassembled WGS sequence"/>
</dbReference>
<dbReference type="EMBL" id="JAIWYP010000008">
    <property type="protein sequence ID" value="KAH3786005.1"/>
    <property type="molecule type" value="Genomic_DNA"/>
</dbReference>
<comment type="caution">
    <text evidence="2">The sequence shown here is derived from an EMBL/GenBank/DDBJ whole genome shotgun (WGS) entry which is preliminary data.</text>
</comment>
<gene>
    <name evidence="2" type="ORF">DPMN_164103</name>
</gene>
<evidence type="ECO:0000256" key="1">
    <source>
        <dbReference type="SAM" id="Coils"/>
    </source>
</evidence>
<keyword evidence="3" id="KW-1185">Reference proteome</keyword>
<protein>
    <submittedName>
        <fullName evidence="2">Uncharacterized protein</fullName>
    </submittedName>
</protein>
<dbReference type="AlphaFoldDB" id="A0A9D4ITF5"/>
<reference evidence="2" key="1">
    <citation type="journal article" date="2019" name="bioRxiv">
        <title>The Genome of the Zebra Mussel, Dreissena polymorpha: A Resource for Invasive Species Research.</title>
        <authorList>
            <person name="McCartney M.A."/>
            <person name="Auch B."/>
            <person name="Kono T."/>
            <person name="Mallez S."/>
            <person name="Zhang Y."/>
            <person name="Obille A."/>
            <person name="Becker A."/>
            <person name="Abrahante J.E."/>
            <person name="Garbe J."/>
            <person name="Badalamenti J.P."/>
            <person name="Herman A."/>
            <person name="Mangelson H."/>
            <person name="Liachko I."/>
            <person name="Sullivan S."/>
            <person name="Sone E.D."/>
            <person name="Koren S."/>
            <person name="Silverstein K.A.T."/>
            <person name="Beckman K.B."/>
            <person name="Gohl D.M."/>
        </authorList>
    </citation>
    <scope>NUCLEOTIDE SEQUENCE</scope>
    <source>
        <strain evidence="2">Duluth1</strain>
        <tissue evidence="2">Whole animal</tissue>
    </source>
</reference>
<reference evidence="2" key="2">
    <citation type="submission" date="2020-11" db="EMBL/GenBank/DDBJ databases">
        <authorList>
            <person name="McCartney M.A."/>
            <person name="Auch B."/>
            <person name="Kono T."/>
            <person name="Mallez S."/>
            <person name="Becker A."/>
            <person name="Gohl D.M."/>
            <person name="Silverstein K.A.T."/>
            <person name="Koren S."/>
            <person name="Bechman K.B."/>
            <person name="Herman A."/>
            <person name="Abrahante J.E."/>
            <person name="Garbe J."/>
        </authorList>
    </citation>
    <scope>NUCLEOTIDE SEQUENCE</scope>
    <source>
        <strain evidence="2">Duluth1</strain>
        <tissue evidence="2">Whole animal</tissue>
    </source>
</reference>
<evidence type="ECO:0000313" key="2">
    <source>
        <dbReference type="EMBL" id="KAH3786005.1"/>
    </source>
</evidence>
<proteinExistence type="predicted"/>
<keyword evidence="1" id="KW-0175">Coiled coil</keyword>